<dbReference type="RefSeq" id="WP_053567911.1">
    <property type="nucleotide sequence ID" value="NZ_FCNY02000002.1"/>
</dbReference>
<evidence type="ECO:0000313" key="2">
    <source>
        <dbReference type="EMBL" id="SAL20383.1"/>
    </source>
</evidence>
<protein>
    <submittedName>
        <fullName evidence="2">Uncharacterized protein</fullName>
    </submittedName>
</protein>
<evidence type="ECO:0000256" key="1">
    <source>
        <dbReference type="SAM" id="Phobius"/>
    </source>
</evidence>
<reference evidence="3" key="1">
    <citation type="submission" date="2016-01" db="EMBL/GenBank/DDBJ databases">
        <authorList>
            <person name="Peeters C."/>
        </authorList>
    </citation>
    <scope>NUCLEOTIDE SEQUENCE [LARGE SCALE GENOMIC DNA]</scope>
</reference>
<proteinExistence type="predicted"/>
<organism evidence="2 3">
    <name type="scientific">Caballeronia cordobensis</name>
    <name type="common">Burkholderia cordobensis</name>
    <dbReference type="NCBI Taxonomy" id="1353886"/>
    <lineage>
        <taxon>Bacteria</taxon>
        <taxon>Pseudomonadati</taxon>
        <taxon>Pseudomonadota</taxon>
        <taxon>Betaproteobacteria</taxon>
        <taxon>Burkholderiales</taxon>
        <taxon>Burkholderiaceae</taxon>
        <taxon>Caballeronia</taxon>
    </lineage>
</organism>
<keyword evidence="1" id="KW-1133">Transmembrane helix</keyword>
<keyword evidence="1" id="KW-0472">Membrane</keyword>
<name>A0A158FL50_CABCO</name>
<feature type="transmembrane region" description="Helical" evidence="1">
    <location>
        <begin position="33"/>
        <end position="53"/>
    </location>
</feature>
<keyword evidence="3" id="KW-1185">Reference proteome</keyword>
<dbReference type="EMBL" id="FCNY02000002">
    <property type="protein sequence ID" value="SAL20383.1"/>
    <property type="molecule type" value="Genomic_DNA"/>
</dbReference>
<dbReference type="Proteomes" id="UP000054740">
    <property type="component" value="Unassembled WGS sequence"/>
</dbReference>
<dbReference type="AlphaFoldDB" id="A0A158FL50"/>
<gene>
    <name evidence="2" type="ORF">AWB70_01036</name>
</gene>
<feature type="transmembrane region" description="Helical" evidence="1">
    <location>
        <begin position="73"/>
        <end position="99"/>
    </location>
</feature>
<feature type="transmembrane region" description="Helical" evidence="1">
    <location>
        <begin position="6"/>
        <end position="26"/>
    </location>
</feature>
<sequence>MNIRKLARDGVLDLFLAACFYLWLVCDVGAARTLVHVYVTLVAVCLWIAAITFKSEDFERFAPVNATYDLISSLAIVLALVWAGEGALATVVFAPYLVVLAKREAKK</sequence>
<accession>A0A158FL50</accession>
<keyword evidence="1" id="KW-0812">Transmembrane</keyword>
<evidence type="ECO:0000313" key="3">
    <source>
        <dbReference type="Proteomes" id="UP000054740"/>
    </source>
</evidence>